<evidence type="ECO:0000256" key="1">
    <source>
        <dbReference type="SAM" id="Phobius"/>
    </source>
</evidence>
<name>A0A9P5PYJ0_9AGAR</name>
<evidence type="ECO:0000313" key="2">
    <source>
        <dbReference type="EMBL" id="KAF9071756.1"/>
    </source>
</evidence>
<reference evidence="2" key="1">
    <citation type="submission" date="2020-11" db="EMBL/GenBank/DDBJ databases">
        <authorList>
            <consortium name="DOE Joint Genome Institute"/>
            <person name="Ahrendt S."/>
            <person name="Riley R."/>
            <person name="Andreopoulos W."/>
            <person name="Labutti K."/>
            <person name="Pangilinan J."/>
            <person name="Ruiz-Duenas F.J."/>
            <person name="Barrasa J.M."/>
            <person name="Sanchez-Garcia M."/>
            <person name="Camarero S."/>
            <person name="Miyauchi S."/>
            <person name="Serrano A."/>
            <person name="Linde D."/>
            <person name="Babiker R."/>
            <person name="Drula E."/>
            <person name="Ayuso-Fernandez I."/>
            <person name="Pacheco R."/>
            <person name="Padilla G."/>
            <person name="Ferreira P."/>
            <person name="Barriuso J."/>
            <person name="Kellner H."/>
            <person name="Castanera R."/>
            <person name="Alfaro M."/>
            <person name="Ramirez L."/>
            <person name="Pisabarro A.G."/>
            <person name="Kuo A."/>
            <person name="Tritt A."/>
            <person name="Lipzen A."/>
            <person name="He G."/>
            <person name="Yan M."/>
            <person name="Ng V."/>
            <person name="Cullen D."/>
            <person name="Martin F."/>
            <person name="Rosso M.-N."/>
            <person name="Henrissat B."/>
            <person name="Hibbett D."/>
            <person name="Martinez A.T."/>
            <person name="Grigoriev I.V."/>
        </authorList>
    </citation>
    <scope>NUCLEOTIDE SEQUENCE</scope>
    <source>
        <strain evidence="2">AH 40177</strain>
    </source>
</reference>
<proteinExistence type="predicted"/>
<keyword evidence="1" id="KW-0812">Transmembrane</keyword>
<organism evidence="2 3">
    <name type="scientific">Rhodocollybia butyracea</name>
    <dbReference type="NCBI Taxonomy" id="206335"/>
    <lineage>
        <taxon>Eukaryota</taxon>
        <taxon>Fungi</taxon>
        <taxon>Dikarya</taxon>
        <taxon>Basidiomycota</taxon>
        <taxon>Agaricomycotina</taxon>
        <taxon>Agaricomycetes</taxon>
        <taxon>Agaricomycetidae</taxon>
        <taxon>Agaricales</taxon>
        <taxon>Marasmiineae</taxon>
        <taxon>Omphalotaceae</taxon>
        <taxon>Rhodocollybia</taxon>
    </lineage>
</organism>
<feature type="transmembrane region" description="Helical" evidence="1">
    <location>
        <begin position="124"/>
        <end position="144"/>
    </location>
</feature>
<dbReference type="OrthoDB" id="2898680at2759"/>
<feature type="transmembrane region" description="Helical" evidence="1">
    <location>
        <begin position="39"/>
        <end position="58"/>
    </location>
</feature>
<comment type="caution">
    <text evidence="2">The sequence shown here is derived from an EMBL/GenBank/DDBJ whole genome shotgun (WGS) entry which is preliminary data.</text>
</comment>
<keyword evidence="3" id="KW-1185">Reference proteome</keyword>
<accession>A0A9P5PYJ0</accession>
<keyword evidence="1" id="KW-0472">Membrane</keyword>
<keyword evidence="1" id="KW-1133">Transmembrane helix</keyword>
<dbReference type="EMBL" id="JADNRY010000030">
    <property type="protein sequence ID" value="KAF9071756.1"/>
    <property type="molecule type" value="Genomic_DNA"/>
</dbReference>
<gene>
    <name evidence="2" type="ORF">BDP27DRAFT_1321857</name>
</gene>
<evidence type="ECO:0000313" key="3">
    <source>
        <dbReference type="Proteomes" id="UP000772434"/>
    </source>
</evidence>
<protein>
    <submittedName>
        <fullName evidence="2">Uncharacterized protein</fullName>
    </submittedName>
</protein>
<feature type="transmembrane region" description="Helical" evidence="1">
    <location>
        <begin position="79"/>
        <end position="112"/>
    </location>
</feature>
<sequence length="173" mass="19368">MAAITLPPQIRKSLYVSLGLSFIIFIFSLASNLGDNSFFIDPIASVLTVIQHLTLFWLNRSKRRLFLQSRRSKYPQYPLSSLIPSIICFWLLGFLWTISSALIVFNAVFIILDSYSNRSRAVVLIEPLFAASEAILLLTIAVLCTKHREAYQQMIVVLDSDSSLPSGSPGRPS</sequence>
<dbReference type="AlphaFoldDB" id="A0A9P5PYJ0"/>
<feature type="transmembrane region" description="Helical" evidence="1">
    <location>
        <begin position="12"/>
        <end position="33"/>
    </location>
</feature>
<dbReference type="Proteomes" id="UP000772434">
    <property type="component" value="Unassembled WGS sequence"/>
</dbReference>